<dbReference type="Pfam" id="PF00092">
    <property type="entry name" value="VWA"/>
    <property type="match status" value="1"/>
</dbReference>
<name>A0A545UEN6_9GAMM</name>
<dbReference type="InterPro" id="IPR002035">
    <property type="entry name" value="VWF_A"/>
</dbReference>
<dbReference type="InterPro" id="IPR001818">
    <property type="entry name" value="Pept_M10_metallopeptidase"/>
</dbReference>
<dbReference type="OrthoDB" id="8481600at2"/>
<evidence type="ECO:0000259" key="6">
    <source>
        <dbReference type="PROSITE" id="PS50234"/>
    </source>
</evidence>
<feature type="signal peptide" evidence="5">
    <location>
        <begin position="1"/>
        <end position="23"/>
    </location>
</feature>
<dbReference type="InterPro" id="IPR024079">
    <property type="entry name" value="MetalloPept_cat_dom_sf"/>
</dbReference>
<dbReference type="SUPFAM" id="SSF55486">
    <property type="entry name" value="Metalloproteases ('zincins'), catalytic domain"/>
    <property type="match status" value="1"/>
</dbReference>
<dbReference type="PROSITE" id="PS50234">
    <property type="entry name" value="VWFA"/>
    <property type="match status" value="1"/>
</dbReference>
<protein>
    <submittedName>
        <fullName evidence="7">VWA domain-containing protein</fullName>
    </submittedName>
</protein>
<dbReference type="Pfam" id="PF00413">
    <property type="entry name" value="Peptidase_M10"/>
    <property type="match status" value="1"/>
</dbReference>
<comment type="caution">
    <text evidence="7">The sequence shown here is derived from an EMBL/GenBank/DDBJ whole genome shotgun (WGS) entry which is preliminary data.</text>
</comment>
<dbReference type="Proteomes" id="UP000315439">
    <property type="component" value="Unassembled WGS sequence"/>
</dbReference>
<dbReference type="InterPro" id="IPR036465">
    <property type="entry name" value="vWFA_dom_sf"/>
</dbReference>
<dbReference type="SUPFAM" id="SSF53300">
    <property type="entry name" value="vWA-like"/>
    <property type="match status" value="1"/>
</dbReference>
<organism evidence="7 8">
    <name type="scientific">Aliikangiella coralliicola</name>
    <dbReference type="NCBI Taxonomy" id="2592383"/>
    <lineage>
        <taxon>Bacteria</taxon>
        <taxon>Pseudomonadati</taxon>
        <taxon>Pseudomonadota</taxon>
        <taxon>Gammaproteobacteria</taxon>
        <taxon>Oceanospirillales</taxon>
        <taxon>Pleioneaceae</taxon>
        <taxon>Aliikangiella</taxon>
    </lineage>
</organism>
<dbReference type="SMART" id="SM00327">
    <property type="entry name" value="VWA"/>
    <property type="match status" value="1"/>
</dbReference>
<sequence>MNRKTMKLSALAVACLCLANIQAGENLETPTNGLSVISHTLWNDAAMPLEWRLHEDGVVNNDANMQGTPAVSNPDAVNEISDAFTEWQNVLTSDISVVYSGETPVSDSGCDLVNIVTWSDNNVTWPAGVIAMGLTTTYVGPTIVLNNGNRNVDCGQAGGASNVVNLPLATYPNGTNLTEGTILDMDMTWNPDEFDYSTAPNATPNVFDIRAVATHEFGHLFGLSHTSMAFAGVDAATMFPSVSDTNIAFQNNIRSLEEDDIASSGRGYPATGFWPDGAAPYSTGAISGWVRQSNGLAAQGVRIWAYNTADTSQPVYEAFSISQFDWDPASSAGDYIIKGMTPGTYYVCILPWNNGVPNTQADDDNRYNLTVFNGVGHTGFPTECYDDAPSGANAPDFSNIDTIREIEVVAGETTPEINFVTGTGDTDIALVLDRSGSMNGMMDSGVKIDVLKLSANSFIDFLDLDGGHRLGLVQFNSAVVPFVPAFNLQDLTAASRPNAQNAINSMVAGGLTNIIAGVQEAVSQLTGVADPHDRQIVFVFSDGMHNDPPGSDLMDINAPIVNNDLTLYSLGLGSSLSGPELSQVALNSGGQHLEHQDLTNVELQKFFISIAASAVDLTTLIDPLYELHAGQSGQLDAIVSESERDLTFTMNWETPNQNQFDVTVKTPGGCTIGTVFNMPGVQVRKGATHRHIKIPMPYRCNNKDDHVGTWSLHFKAAKTHENQTRLIAQAYSSSKTKMFSDFKLLEKSPIVETRLVHEGVVVNEAEFIADVVIPVRTTNDSYYDDVEQGGKLRPIIPAEKRTVQIRLADNGKNGDRKAGDGIFSAQLPLKEAGSYRMRIRGQFKSGKSYGQREQVTSYYFDGDQVTMPKSDK</sequence>
<dbReference type="Gene3D" id="3.40.390.10">
    <property type="entry name" value="Collagenase (Catalytic Domain)"/>
    <property type="match status" value="1"/>
</dbReference>
<evidence type="ECO:0000256" key="4">
    <source>
        <dbReference type="ARBA" id="ARBA00022833"/>
    </source>
</evidence>
<accession>A0A545UEN6</accession>
<dbReference type="GO" id="GO:0006508">
    <property type="term" value="P:proteolysis"/>
    <property type="evidence" value="ECO:0007669"/>
    <property type="project" value="UniProtKB-KW"/>
</dbReference>
<keyword evidence="3" id="KW-0378">Hydrolase</keyword>
<dbReference type="GO" id="GO:0004222">
    <property type="term" value="F:metalloendopeptidase activity"/>
    <property type="evidence" value="ECO:0007669"/>
    <property type="project" value="InterPro"/>
</dbReference>
<dbReference type="RefSeq" id="WP_142893597.1">
    <property type="nucleotide sequence ID" value="NZ_ML660163.1"/>
</dbReference>
<dbReference type="EMBL" id="VIKS01000006">
    <property type="protein sequence ID" value="TQV87936.1"/>
    <property type="molecule type" value="Genomic_DNA"/>
</dbReference>
<dbReference type="NCBIfam" id="NF041940">
    <property type="entry name" value="choice_anch_X"/>
    <property type="match status" value="1"/>
</dbReference>
<keyword evidence="5" id="KW-0732">Signal</keyword>
<dbReference type="GO" id="GO:0008270">
    <property type="term" value="F:zinc ion binding"/>
    <property type="evidence" value="ECO:0007669"/>
    <property type="project" value="InterPro"/>
</dbReference>
<evidence type="ECO:0000313" key="8">
    <source>
        <dbReference type="Proteomes" id="UP000315439"/>
    </source>
</evidence>
<keyword evidence="2" id="KW-0479">Metal-binding</keyword>
<feature type="domain" description="VWFA" evidence="6">
    <location>
        <begin position="427"/>
        <end position="610"/>
    </location>
</feature>
<gene>
    <name evidence="7" type="ORF">FLL46_11195</name>
</gene>
<dbReference type="PANTHER" id="PTHR10579:SF43">
    <property type="entry name" value="ZINC FINGER (C3HC4-TYPE RING FINGER) FAMILY PROTEIN"/>
    <property type="match status" value="1"/>
</dbReference>
<evidence type="ECO:0000256" key="1">
    <source>
        <dbReference type="ARBA" id="ARBA00022670"/>
    </source>
</evidence>
<evidence type="ECO:0000256" key="3">
    <source>
        <dbReference type="ARBA" id="ARBA00022801"/>
    </source>
</evidence>
<feature type="chain" id="PRO_5022073923" evidence="5">
    <location>
        <begin position="24"/>
        <end position="872"/>
    </location>
</feature>
<proteinExistence type="predicted"/>
<dbReference type="PANTHER" id="PTHR10579">
    <property type="entry name" value="CALCIUM-ACTIVATED CHLORIDE CHANNEL REGULATOR"/>
    <property type="match status" value="1"/>
</dbReference>
<keyword evidence="4" id="KW-0862">Zinc</keyword>
<dbReference type="Gene3D" id="3.40.50.410">
    <property type="entry name" value="von Willebrand factor, type A domain"/>
    <property type="match status" value="1"/>
</dbReference>
<dbReference type="AlphaFoldDB" id="A0A545UEN6"/>
<evidence type="ECO:0000313" key="7">
    <source>
        <dbReference type="EMBL" id="TQV87936.1"/>
    </source>
</evidence>
<keyword evidence="8" id="KW-1185">Reference proteome</keyword>
<dbReference type="InterPro" id="IPR051266">
    <property type="entry name" value="CLCR"/>
</dbReference>
<reference evidence="7 8" key="1">
    <citation type="submission" date="2019-07" db="EMBL/GenBank/DDBJ databases">
        <title>Draft genome for Aliikangiella sp. M105.</title>
        <authorList>
            <person name="Wang G."/>
        </authorList>
    </citation>
    <scope>NUCLEOTIDE SEQUENCE [LARGE SCALE GENOMIC DNA]</scope>
    <source>
        <strain evidence="7 8">M105</strain>
    </source>
</reference>
<evidence type="ECO:0000256" key="5">
    <source>
        <dbReference type="SAM" id="SignalP"/>
    </source>
</evidence>
<keyword evidence="1" id="KW-0645">Protease</keyword>
<evidence type="ECO:0000256" key="2">
    <source>
        <dbReference type="ARBA" id="ARBA00022723"/>
    </source>
</evidence>
<dbReference type="GO" id="GO:0031012">
    <property type="term" value="C:extracellular matrix"/>
    <property type="evidence" value="ECO:0007669"/>
    <property type="project" value="InterPro"/>
</dbReference>
<dbReference type="CDD" id="cd00198">
    <property type="entry name" value="vWFA"/>
    <property type="match status" value="1"/>
</dbReference>